<reference evidence="1" key="2">
    <citation type="journal article" date="2015" name="Data Brief">
        <title>Shoot transcriptome of the giant reed, Arundo donax.</title>
        <authorList>
            <person name="Barrero R.A."/>
            <person name="Guerrero F.D."/>
            <person name="Moolhuijzen P."/>
            <person name="Goolsby J.A."/>
            <person name="Tidwell J."/>
            <person name="Bellgard S.E."/>
            <person name="Bellgard M.I."/>
        </authorList>
    </citation>
    <scope>NUCLEOTIDE SEQUENCE</scope>
    <source>
        <tissue evidence="1">Shoot tissue taken approximately 20 cm above the soil surface</tissue>
    </source>
</reference>
<sequence length="59" mass="6623">MSSDHRSFASVVLFFSSRDLLSSSSTSSSYNCKPKRGILFIVKQQQGTSVFSFKQQQQV</sequence>
<reference evidence="1" key="1">
    <citation type="submission" date="2014-09" db="EMBL/GenBank/DDBJ databases">
        <authorList>
            <person name="Magalhaes I.L.F."/>
            <person name="Oliveira U."/>
            <person name="Santos F.R."/>
            <person name="Vidigal T.H.D.A."/>
            <person name="Brescovit A.D."/>
            <person name="Santos A.J."/>
        </authorList>
    </citation>
    <scope>NUCLEOTIDE SEQUENCE</scope>
    <source>
        <tissue evidence="1">Shoot tissue taken approximately 20 cm above the soil surface</tissue>
    </source>
</reference>
<dbReference type="AlphaFoldDB" id="A0A0A9BGY6"/>
<accession>A0A0A9BGY6</accession>
<name>A0A0A9BGY6_ARUDO</name>
<evidence type="ECO:0000313" key="1">
    <source>
        <dbReference type="EMBL" id="JAD60495.1"/>
    </source>
</evidence>
<dbReference type="EMBL" id="GBRH01237400">
    <property type="protein sequence ID" value="JAD60495.1"/>
    <property type="molecule type" value="Transcribed_RNA"/>
</dbReference>
<proteinExistence type="predicted"/>
<protein>
    <submittedName>
        <fullName evidence="1">Uncharacterized protein</fullName>
    </submittedName>
</protein>
<organism evidence="1">
    <name type="scientific">Arundo donax</name>
    <name type="common">Giant reed</name>
    <name type="synonym">Donax arundinaceus</name>
    <dbReference type="NCBI Taxonomy" id="35708"/>
    <lineage>
        <taxon>Eukaryota</taxon>
        <taxon>Viridiplantae</taxon>
        <taxon>Streptophyta</taxon>
        <taxon>Embryophyta</taxon>
        <taxon>Tracheophyta</taxon>
        <taxon>Spermatophyta</taxon>
        <taxon>Magnoliopsida</taxon>
        <taxon>Liliopsida</taxon>
        <taxon>Poales</taxon>
        <taxon>Poaceae</taxon>
        <taxon>PACMAD clade</taxon>
        <taxon>Arundinoideae</taxon>
        <taxon>Arundineae</taxon>
        <taxon>Arundo</taxon>
    </lineage>
</organism>